<keyword evidence="9 14" id="KW-0560">Oxidoreductase</keyword>
<evidence type="ECO:0000256" key="1">
    <source>
        <dbReference type="ARBA" id="ARBA00001971"/>
    </source>
</evidence>
<dbReference type="SUPFAM" id="SSF48264">
    <property type="entry name" value="Cytochrome P450"/>
    <property type="match status" value="1"/>
</dbReference>
<dbReference type="InterPro" id="IPR002401">
    <property type="entry name" value="Cyt_P450_E_grp-I"/>
</dbReference>
<comment type="cofactor">
    <cofactor evidence="1 13">
        <name>heme</name>
        <dbReference type="ChEBI" id="CHEBI:30413"/>
    </cofactor>
</comment>
<evidence type="ECO:0000313" key="16">
    <source>
        <dbReference type="Proteomes" id="UP000092993"/>
    </source>
</evidence>
<dbReference type="OrthoDB" id="2789670at2759"/>
<keyword evidence="12" id="KW-0472">Membrane</keyword>
<dbReference type="GO" id="GO:0005506">
    <property type="term" value="F:iron ion binding"/>
    <property type="evidence" value="ECO:0007669"/>
    <property type="project" value="InterPro"/>
</dbReference>
<keyword evidence="8" id="KW-1133">Transmembrane helix</keyword>
<keyword evidence="11 14" id="KW-0503">Monooxygenase</keyword>
<gene>
    <name evidence="15" type="primary">ordA_4</name>
    <name evidence="15" type="ORF">A0H81_12410</name>
</gene>
<evidence type="ECO:0000256" key="6">
    <source>
        <dbReference type="ARBA" id="ARBA00022692"/>
    </source>
</evidence>
<keyword evidence="16" id="KW-1185">Reference proteome</keyword>
<comment type="subcellular location">
    <subcellularLocation>
        <location evidence="2">Membrane</location>
        <topology evidence="2">Single-pass membrane protein</topology>
    </subcellularLocation>
</comment>
<evidence type="ECO:0000256" key="4">
    <source>
        <dbReference type="ARBA" id="ARBA00010617"/>
    </source>
</evidence>
<evidence type="ECO:0000256" key="9">
    <source>
        <dbReference type="ARBA" id="ARBA00023002"/>
    </source>
</evidence>
<organism evidence="15 16">
    <name type="scientific">Grifola frondosa</name>
    <name type="common">Maitake</name>
    <name type="synonym">Polyporus frondosus</name>
    <dbReference type="NCBI Taxonomy" id="5627"/>
    <lineage>
        <taxon>Eukaryota</taxon>
        <taxon>Fungi</taxon>
        <taxon>Dikarya</taxon>
        <taxon>Basidiomycota</taxon>
        <taxon>Agaricomycotina</taxon>
        <taxon>Agaricomycetes</taxon>
        <taxon>Polyporales</taxon>
        <taxon>Grifolaceae</taxon>
        <taxon>Grifola</taxon>
    </lineage>
</organism>
<protein>
    <submittedName>
        <fullName evidence="15">O-methylsterigmatocystin oxidoreductase</fullName>
    </submittedName>
</protein>
<dbReference type="InterPro" id="IPR036396">
    <property type="entry name" value="Cyt_P450_sf"/>
</dbReference>
<evidence type="ECO:0000256" key="5">
    <source>
        <dbReference type="ARBA" id="ARBA00022617"/>
    </source>
</evidence>
<comment type="caution">
    <text evidence="15">The sequence shown here is derived from an EMBL/GenBank/DDBJ whole genome shotgun (WGS) entry which is preliminary data.</text>
</comment>
<sequence>MQTFDLFVALLSLAVLGIATLWMLHRPVSTSPLPPGPKPLPIVGNMFDVPTIYPWLMYRDLSKKYGDVLHLRVLGQSIIVIGSSQVAYDLLEKRSSNYSDRGYSTMVSLTGWEWNLGFIRYGQWWRRIRRTFHQHFNHSTIPKYREVQLHESRRLLRNLIVNPAQFVEHIRFAFAATVLKIAYGINIPDNDVVYTTMAEEGLKGIVEGLVPGTFWVEYFPFLRYIPSWFPGAGFQRKLETWRADAYALRDVPFASVKDAFNDGNAPPCISTELLVKLSQHDGDVPDDEEEVVKNAVGIAYAAGADTTFSAMQWFFFAMLSNPEVQHKVQAELDAVVGSNRLPEFSDRDSLPYTNAVVLECFRWQGILPLGVAHRSIADDEYNGYHIPGGSILLPNIWAFTHDPEMYPEPEKFHPERFIKNGQLDPDVKDPKMLIFGFGRRICPGRHLADATFFINVASVLHVYNISPPPMQTISQSRLSQ</sequence>
<evidence type="ECO:0000256" key="7">
    <source>
        <dbReference type="ARBA" id="ARBA00022723"/>
    </source>
</evidence>
<comment type="similarity">
    <text evidence="4 14">Belongs to the cytochrome P450 family.</text>
</comment>
<dbReference type="PRINTS" id="PR00385">
    <property type="entry name" value="P450"/>
</dbReference>
<dbReference type="PANTHER" id="PTHR46300:SF7">
    <property type="entry name" value="P450, PUTATIVE (EUROFUNG)-RELATED"/>
    <property type="match status" value="1"/>
</dbReference>
<evidence type="ECO:0000256" key="3">
    <source>
        <dbReference type="ARBA" id="ARBA00005179"/>
    </source>
</evidence>
<feature type="binding site" description="axial binding residue" evidence="13">
    <location>
        <position position="442"/>
    </location>
    <ligand>
        <name>heme</name>
        <dbReference type="ChEBI" id="CHEBI:30413"/>
    </ligand>
    <ligandPart>
        <name>Fe</name>
        <dbReference type="ChEBI" id="CHEBI:18248"/>
    </ligandPart>
</feature>
<keyword evidence="7 13" id="KW-0479">Metal-binding</keyword>
<dbReference type="InterPro" id="IPR017972">
    <property type="entry name" value="Cyt_P450_CS"/>
</dbReference>
<dbReference type="Proteomes" id="UP000092993">
    <property type="component" value="Unassembled WGS sequence"/>
</dbReference>
<evidence type="ECO:0000256" key="8">
    <source>
        <dbReference type="ARBA" id="ARBA00022989"/>
    </source>
</evidence>
<dbReference type="AlphaFoldDB" id="A0A1C7LTH4"/>
<accession>A0A1C7LTH4</accession>
<dbReference type="PANTHER" id="PTHR46300">
    <property type="entry name" value="P450, PUTATIVE (EUROFUNG)-RELATED-RELATED"/>
    <property type="match status" value="1"/>
</dbReference>
<evidence type="ECO:0000313" key="15">
    <source>
        <dbReference type="EMBL" id="OBZ67818.1"/>
    </source>
</evidence>
<dbReference type="CDD" id="cd11065">
    <property type="entry name" value="CYP64-like"/>
    <property type="match status" value="1"/>
</dbReference>
<evidence type="ECO:0000256" key="11">
    <source>
        <dbReference type="ARBA" id="ARBA00023033"/>
    </source>
</evidence>
<keyword evidence="6" id="KW-0812">Transmembrane</keyword>
<proteinExistence type="inferred from homology"/>
<evidence type="ECO:0000256" key="14">
    <source>
        <dbReference type="RuleBase" id="RU000461"/>
    </source>
</evidence>
<dbReference type="PRINTS" id="PR00463">
    <property type="entry name" value="EP450I"/>
</dbReference>
<keyword evidence="10 13" id="KW-0408">Iron</keyword>
<dbReference type="GO" id="GO:0020037">
    <property type="term" value="F:heme binding"/>
    <property type="evidence" value="ECO:0007669"/>
    <property type="project" value="InterPro"/>
</dbReference>
<dbReference type="GO" id="GO:0016020">
    <property type="term" value="C:membrane"/>
    <property type="evidence" value="ECO:0007669"/>
    <property type="project" value="UniProtKB-SubCell"/>
</dbReference>
<comment type="pathway">
    <text evidence="3">Secondary metabolite biosynthesis.</text>
</comment>
<dbReference type="Pfam" id="PF00067">
    <property type="entry name" value="p450"/>
    <property type="match status" value="1"/>
</dbReference>
<keyword evidence="5 13" id="KW-0349">Heme</keyword>
<evidence type="ECO:0000256" key="10">
    <source>
        <dbReference type="ARBA" id="ARBA00023004"/>
    </source>
</evidence>
<dbReference type="EMBL" id="LUGG01000023">
    <property type="protein sequence ID" value="OBZ67818.1"/>
    <property type="molecule type" value="Genomic_DNA"/>
</dbReference>
<dbReference type="PROSITE" id="PS00086">
    <property type="entry name" value="CYTOCHROME_P450"/>
    <property type="match status" value="1"/>
</dbReference>
<dbReference type="GO" id="GO:0016705">
    <property type="term" value="F:oxidoreductase activity, acting on paired donors, with incorporation or reduction of molecular oxygen"/>
    <property type="evidence" value="ECO:0007669"/>
    <property type="project" value="InterPro"/>
</dbReference>
<evidence type="ECO:0000256" key="2">
    <source>
        <dbReference type="ARBA" id="ARBA00004167"/>
    </source>
</evidence>
<dbReference type="Gene3D" id="1.10.630.10">
    <property type="entry name" value="Cytochrome P450"/>
    <property type="match status" value="1"/>
</dbReference>
<evidence type="ECO:0000256" key="13">
    <source>
        <dbReference type="PIRSR" id="PIRSR602401-1"/>
    </source>
</evidence>
<name>A0A1C7LTH4_GRIFR</name>
<reference evidence="15 16" key="1">
    <citation type="submission" date="2016-03" db="EMBL/GenBank/DDBJ databases">
        <title>Whole genome sequencing of Grifola frondosa 9006-11.</title>
        <authorList>
            <person name="Min B."/>
            <person name="Park H."/>
            <person name="Kim J.-G."/>
            <person name="Cho H."/>
            <person name="Oh Y.-L."/>
            <person name="Kong W.-S."/>
            <person name="Choi I.-G."/>
        </authorList>
    </citation>
    <scope>NUCLEOTIDE SEQUENCE [LARGE SCALE GENOMIC DNA]</scope>
    <source>
        <strain evidence="15 16">9006-11</strain>
    </source>
</reference>
<dbReference type="STRING" id="5627.A0A1C7LTH4"/>
<dbReference type="InterPro" id="IPR050364">
    <property type="entry name" value="Cytochrome_P450_fung"/>
</dbReference>
<dbReference type="OMA" id="MVRLVIP"/>
<dbReference type="GO" id="GO:0004497">
    <property type="term" value="F:monooxygenase activity"/>
    <property type="evidence" value="ECO:0007669"/>
    <property type="project" value="UniProtKB-KW"/>
</dbReference>
<evidence type="ECO:0000256" key="12">
    <source>
        <dbReference type="ARBA" id="ARBA00023136"/>
    </source>
</evidence>
<dbReference type="InterPro" id="IPR001128">
    <property type="entry name" value="Cyt_P450"/>
</dbReference>